<organism evidence="2 3">
    <name type="scientific">Thalassiosira oceanica</name>
    <name type="common">Marine diatom</name>
    <dbReference type="NCBI Taxonomy" id="159749"/>
    <lineage>
        <taxon>Eukaryota</taxon>
        <taxon>Sar</taxon>
        <taxon>Stramenopiles</taxon>
        <taxon>Ochrophyta</taxon>
        <taxon>Bacillariophyta</taxon>
        <taxon>Coscinodiscophyceae</taxon>
        <taxon>Thalassiosirophycidae</taxon>
        <taxon>Thalassiosirales</taxon>
        <taxon>Thalassiosiraceae</taxon>
        <taxon>Thalassiosira</taxon>
    </lineage>
</organism>
<evidence type="ECO:0000313" key="2">
    <source>
        <dbReference type="EMBL" id="EJK66406.1"/>
    </source>
</evidence>
<feature type="region of interest" description="Disordered" evidence="1">
    <location>
        <begin position="224"/>
        <end position="292"/>
    </location>
</feature>
<proteinExistence type="predicted"/>
<comment type="caution">
    <text evidence="2">The sequence shown here is derived from an EMBL/GenBank/DDBJ whole genome shotgun (WGS) entry which is preliminary data.</text>
</comment>
<sequence length="393" mass="43777">MTWFSYFTFTVFKPGNVLFEVEDDLTLRRRRLVNGSRGPERLTRDVGVHRAELSLIRPPFRSENERDQVPPTPGPLLLVELEPVELVLRHAPSREVARHGKDDEVGVDVVHDQRDAEPTHQLEEVVRRGHQREHAPPRRDVLPRPAAAGSQGREEVMVVEVPRESDAEECRPWRRSAVAPRLIPAGAYQERRQRVEDPDHRGGAPVGPAAVPVEEHHLEAALAEVHDHEGRRGRGTGKAELKPAGADRAGQEAVADRQSDEEGGRVDHHHREAAGPSREGDEELRGGQDVARGARERRWSSLHGARVRFVTLEVDASLLALSNVVRGPASPANPTREVATFVATFLETRVRLSTEVATKVATFEGKRIDCDTQDGIQGVSRRAYKAQDIEIYS</sequence>
<feature type="compositionally biased region" description="Basic and acidic residues" evidence="1">
    <location>
        <begin position="125"/>
        <end position="142"/>
    </location>
</feature>
<keyword evidence="3" id="KW-1185">Reference proteome</keyword>
<dbReference type="EMBL" id="AGNL01014991">
    <property type="protein sequence ID" value="EJK66406.1"/>
    <property type="molecule type" value="Genomic_DNA"/>
</dbReference>
<evidence type="ECO:0000313" key="3">
    <source>
        <dbReference type="Proteomes" id="UP000266841"/>
    </source>
</evidence>
<gene>
    <name evidence="2" type="ORF">THAOC_12681</name>
</gene>
<reference evidence="2 3" key="1">
    <citation type="journal article" date="2012" name="Genome Biol.">
        <title>Genome and low-iron response of an oceanic diatom adapted to chronic iron limitation.</title>
        <authorList>
            <person name="Lommer M."/>
            <person name="Specht M."/>
            <person name="Roy A.S."/>
            <person name="Kraemer L."/>
            <person name="Andreson R."/>
            <person name="Gutowska M.A."/>
            <person name="Wolf J."/>
            <person name="Bergner S.V."/>
            <person name="Schilhabel M.B."/>
            <person name="Klostermeier U.C."/>
            <person name="Beiko R.G."/>
            <person name="Rosenstiel P."/>
            <person name="Hippler M."/>
            <person name="Laroche J."/>
        </authorList>
    </citation>
    <scope>NUCLEOTIDE SEQUENCE [LARGE SCALE GENOMIC DNA]</scope>
    <source>
        <strain evidence="2 3">CCMP1005</strain>
    </source>
</reference>
<protein>
    <submittedName>
        <fullName evidence="2">Uncharacterized protein</fullName>
    </submittedName>
</protein>
<feature type="compositionally biased region" description="Basic and acidic residues" evidence="1">
    <location>
        <begin position="254"/>
        <end position="273"/>
    </location>
</feature>
<name>K0SZC9_THAOC</name>
<accession>K0SZC9</accession>
<evidence type="ECO:0000256" key="1">
    <source>
        <dbReference type="SAM" id="MobiDB-lite"/>
    </source>
</evidence>
<dbReference type="Proteomes" id="UP000266841">
    <property type="component" value="Unassembled WGS sequence"/>
</dbReference>
<dbReference type="AlphaFoldDB" id="K0SZC9"/>
<feature type="region of interest" description="Disordered" evidence="1">
    <location>
        <begin position="125"/>
        <end position="155"/>
    </location>
</feature>
<feature type="compositionally biased region" description="Basic and acidic residues" evidence="1">
    <location>
        <begin position="224"/>
        <end position="241"/>
    </location>
</feature>